<dbReference type="Proteomes" id="UP001163798">
    <property type="component" value="Unassembled WGS sequence"/>
</dbReference>
<sequence length="246" mass="27988">MTWILQAVFIATLASLLRGTTVWAMPLPSNSSYPISISDANGSIPASNYNYVRSVNLGPRQPTEDPKSSSLWNTLLENGARLRKTLTDQGTKLLDQGTMATDTFIGFTYAPPEIGQDRKGKFTHVTKLTLANPAWNLLSNGIYLLPKLELPEQNPNNKYWSCMVYANRKKIDEMKSHMYYEKREPYLYNDNVETPPVYSPEPPKYPTPIVFFENENFPNIVAMRIPNLETCIKEWELAANCYESAY</sequence>
<feature type="signal peptide" evidence="1">
    <location>
        <begin position="1"/>
        <end position="19"/>
    </location>
</feature>
<proteinExistence type="predicted"/>
<name>A0AA38KS12_9AGAR</name>
<reference evidence="2" key="1">
    <citation type="submission" date="2022-08" db="EMBL/GenBank/DDBJ databases">
        <authorList>
            <consortium name="DOE Joint Genome Institute"/>
            <person name="Min B."/>
            <person name="Riley R."/>
            <person name="Sierra-Patev S."/>
            <person name="Naranjo-Ortiz M."/>
            <person name="Looney B."/>
            <person name="Konkel Z."/>
            <person name="Slot J.C."/>
            <person name="Sakamoto Y."/>
            <person name="Steenwyk J.L."/>
            <person name="Rokas A."/>
            <person name="Carro J."/>
            <person name="Camarero S."/>
            <person name="Ferreira P."/>
            <person name="Molpeceres G."/>
            <person name="Ruiz-Duenas F.J."/>
            <person name="Serrano A."/>
            <person name="Henrissat B."/>
            <person name="Drula E."/>
            <person name="Hughes K.W."/>
            <person name="Mata J.L."/>
            <person name="Ishikawa N.K."/>
            <person name="Vargas-Isla R."/>
            <person name="Ushijima S."/>
            <person name="Smith C.A."/>
            <person name="Ahrendt S."/>
            <person name="Andreopoulos W."/>
            <person name="He G."/>
            <person name="Labutti K."/>
            <person name="Lipzen A."/>
            <person name="Ng V."/>
            <person name="Sandor L."/>
            <person name="Barry K."/>
            <person name="Martinez A.T."/>
            <person name="Xiao Y."/>
            <person name="Gibbons J.G."/>
            <person name="Terashima K."/>
            <person name="Hibbett D.S."/>
            <person name="Grigoriev I.V."/>
        </authorList>
    </citation>
    <scope>NUCLEOTIDE SEQUENCE</scope>
    <source>
        <strain evidence="2">TFB10291</strain>
    </source>
</reference>
<evidence type="ECO:0000256" key="1">
    <source>
        <dbReference type="SAM" id="SignalP"/>
    </source>
</evidence>
<dbReference type="EMBL" id="MU793292">
    <property type="protein sequence ID" value="KAJ3787440.1"/>
    <property type="molecule type" value="Genomic_DNA"/>
</dbReference>
<accession>A0AA38KS12</accession>
<dbReference type="AlphaFoldDB" id="A0AA38KS12"/>
<gene>
    <name evidence="2" type="ORF">GGU10DRAFT_416039</name>
</gene>
<keyword evidence="1" id="KW-0732">Signal</keyword>
<evidence type="ECO:0000313" key="2">
    <source>
        <dbReference type="EMBL" id="KAJ3787440.1"/>
    </source>
</evidence>
<keyword evidence="3" id="KW-1185">Reference proteome</keyword>
<comment type="caution">
    <text evidence="2">The sequence shown here is derived from an EMBL/GenBank/DDBJ whole genome shotgun (WGS) entry which is preliminary data.</text>
</comment>
<feature type="chain" id="PRO_5041454401" evidence="1">
    <location>
        <begin position="20"/>
        <end position="246"/>
    </location>
</feature>
<organism evidence="2 3">
    <name type="scientific">Lentinula aff. detonsa</name>
    <dbReference type="NCBI Taxonomy" id="2804958"/>
    <lineage>
        <taxon>Eukaryota</taxon>
        <taxon>Fungi</taxon>
        <taxon>Dikarya</taxon>
        <taxon>Basidiomycota</taxon>
        <taxon>Agaricomycotina</taxon>
        <taxon>Agaricomycetes</taxon>
        <taxon>Agaricomycetidae</taxon>
        <taxon>Agaricales</taxon>
        <taxon>Marasmiineae</taxon>
        <taxon>Omphalotaceae</taxon>
        <taxon>Lentinula</taxon>
    </lineage>
</organism>
<evidence type="ECO:0000313" key="3">
    <source>
        <dbReference type="Proteomes" id="UP001163798"/>
    </source>
</evidence>
<protein>
    <submittedName>
        <fullName evidence="2">Uncharacterized protein</fullName>
    </submittedName>
</protein>